<gene>
    <name evidence="3" type="ORF">SAMN04489724_3335</name>
</gene>
<name>A0A1I7CQT3_9BACT</name>
<keyword evidence="4" id="KW-1185">Reference proteome</keyword>
<dbReference type="STRING" id="305507.SAMN04489724_3335"/>
<feature type="domain" description="ApeA N-terminal" evidence="2">
    <location>
        <begin position="7"/>
        <end position="283"/>
    </location>
</feature>
<dbReference type="AlphaFoldDB" id="A0A1I7CQT3"/>
<dbReference type="EMBL" id="FPBF01000005">
    <property type="protein sequence ID" value="SFU01810.1"/>
    <property type="molecule type" value="Genomic_DNA"/>
</dbReference>
<evidence type="ECO:0000313" key="3">
    <source>
        <dbReference type="EMBL" id="SFU01810.1"/>
    </source>
</evidence>
<evidence type="ECO:0000259" key="2">
    <source>
        <dbReference type="Pfam" id="PF18862"/>
    </source>
</evidence>
<organism evidence="3 4">
    <name type="scientific">Algoriphagus locisalis</name>
    <dbReference type="NCBI Taxonomy" id="305507"/>
    <lineage>
        <taxon>Bacteria</taxon>
        <taxon>Pseudomonadati</taxon>
        <taxon>Bacteroidota</taxon>
        <taxon>Cytophagia</taxon>
        <taxon>Cytophagales</taxon>
        <taxon>Cyclobacteriaceae</taxon>
        <taxon>Algoriphagus</taxon>
    </lineage>
</organism>
<dbReference type="InterPro" id="IPR041229">
    <property type="entry name" value="HEPN_Apea"/>
</dbReference>
<reference evidence="4" key="1">
    <citation type="submission" date="2016-10" db="EMBL/GenBank/DDBJ databases">
        <authorList>
            <person name="Varghese N."/>
            <person name="Submissions S."/>
        </authorList>
    </citation>
    <scope>NUCLEOTIDE SEQUENCE [LARGE SCALE GENOMIC DNA]</scope>
    <source>
        <strain evidence="4">DSM 23445</strain>
    </source>
</reference>
<dbReference type="RefSeq" id="WP_091695561.1">
    <property type="nucleotide sequence ID" value="NZ_FPBF01000005.1"/>
</dbReference>
<dbReference type="Proteomes" id="UP000199673">
    <property type="component" value="Unassembled WGS sequence"/>
</dbReference>
<dbReference type="InterPro" id="IPR041223">
    <property type="entry name" value="ApeA_NTD"/>
</dbReference>
<accession>A0A1I7CQT3</accession>
<dbReference type="OrthoDB" id="1351641at2"/>
<evidence type="ECO:0000259" key="1">
    <source>
        <dbReference type="Pfam" id="PF18739"/>
    </source>
</evidence>
<sequence>MRQELNFKGLWHLPNLKDRKIAGILTFKPELESKLELIGTLEEPKKKFLEPDNGPYYEVILGLLENGDTISLIDCYRTNYKANFKVNISTASYNVRIILSNLGLEYRSSKLFNKISFNINVFPQWMKVNIINQKLFYQGENIDGFELKFLKSKDQDIYRFDTANDFSIEFSSFASYKEVNYSGYELFSSFSIIISSSENNNLSYFLEKSNRFISFLRCCFSDHVFFTNFYFHVETLTKNQYEHPWKRCVFKQKYFKNKIDRSSYMKISFIDIEEKISEILSSWMKLNKQIDPIIETLIELNERGREFTIKDFLAITQCVDGFHRMFKSSKQMPFVKRIKKLYYELMSINIIDFSEGEIKRIVDNRDYYTHLHQDKGVDFFTIPELFQKTRKLYALVLFSILKEVGFTEEMLRKYGEDDYLN</sequence>
<protein>
    <submittedName>
        <fullName evidence="3">Uncharacterized protein</fullName>
    </submittedName>
</protein>
<evidence type="ECO:0000313" key="4">
    <source>
        <dbReference type="Proteomes" id="UP000199673"/>
    </source>
</evidence>
<proteinExistence type="predicted"/>
<dbReference type="Pfam" id="PF18862">
    <property type="entry name" value="ApeA_NTD1"/>
    <property type="match status" value="1"/>
</dbReference>
<feature type="domain" description="Apea-like HEPN" evidence="1">
    <location>
        <begin position="306"/>
        <end position="409"/>
    </location>
</feature>
<dbReference type="Pfam" id="PF18739">
    <property type="entry name" value="HEPN_Apea"/>
    <property type="match status" value="1"/>
</dbReference>